<dbReference type="Proteomes" id="UP000274097">
    <property type="component" value="Unassembled WGS sequence"/>
</dbReference>
<dbReference type="EMBL" id="RAQU01000160">
    <property type="protein sequence ID" value="RKK02358.1"/>
    <property type="molecule type" value="Genomic_DNA"/>
</dbReference>
<proteinExistence type="predicted"/>
<evidence type="ECO:0000313" key="4">
    <source>
        <dbReference type="Proteomes" id="UP000278036"/>
    </source>
</evidence>
<keyword evidence="3" id="KW-1185">Reference proteome</keyword>
<accession>A0A3A9JP04</accession>
<name>A0A3A9JP04_9PROT</name>
<organism evidence="1 4">
    <name type="scientific">Teichococcus wenyumeiae</name>
    <dbReference type="NCBI Taxonomy" id="2478470"/>
    <lineage>
        <taxon>Bacteria</taxon>
        <taxon>Pseudomonadati</taxon>
        <taxon>Pseudomonadota</taxon>
        <taxon>Alphaproteobacteria</taxon>
        <taxon>Acetobacterales</taxon>
        <taxon>Roseomonadaceae</taxon>
        <taxon>Roseomonas</taxon>
    </lineage>
</organism>
<evidence type="ECO:0000313" key="2">
    <source>
        <dbReference type="EMBL" id="RMI16925.1"/>
    </source>
</evidence>
<protein>
    <submittedName>
        <fullName evidence="1">Uncharacterized protein</fullName>
    </submittedName>
</protein>
<dbReference type="Proteomes" id="UP000278036">
    <property type="component" value="Unassembled WGS sequence"/>
</dbReference>
<comment type="caution">
    <text evidence="1">The sequence shown here is derived from an EMBL/GenBank/DDBJ whole genome shotgun (WGS) entry which is preliminary data.</text>
</comment>
<evidence type="ECO:0000313" key="1">
    <source>
        <dbReference type="EMBL" id="RKK02358.1"/>
    </source>
</evidence>
<dbReference type="InParanoid" id="A0A3A9JP04"/>
<sequence>MEDHLLDPDAGHRARYRPWPTVIRDDGLLSVGTGPRVDSQVLLSDWLEAIASKDLTGWRWKIDRSVMPNELMITERR</sequence>
<evidence type="ECO:0000313" key="3">
    <source>
        <dbReference type="Proteomes" id="UP000274097"/>
    </source>
</evidence>
<dbReference type="EMBL" id="RFLX01000045">
    <property type="protein sequence ID" value="RMI16925.1"/>
    <property type="molecule type" value="Genomic_DNA"/>
</dbReference>
<gene>
    <name evidence="1" type="ORF">D6Z83_20235</name>
    <name evidence="2" type="ORF">EBE87_24715</name>
</gene>
<dbReference type="AlphaFoldDB" id="A0A3A9JP04"/>
<reference evidence="1 4" key="1">
    <citation type="submission" date="2018-09" db="EMBL/GenBank/DDBJ databases">
        <title>Roseomonas sp. nov., isolated from feces of Tibetan antelopes in the Qinghai-Tibet plateau, China.</title>
        <authorList>
            <person name="Tian Z."/>
        </authorList>
    </citation>
    <scope>NUCLEOTIDE SEQUENCE [LARGE SCALE GENOMIC DNA]</scope>
    <source>
        <strain evidence="2 3">Z23</strain>
        <strain evidence="1 4">Z24</strain>
    </source>
</reference>